<evidence type="ECO:0000313" key="2">
    <source>
        <dbReference type="EMBL" id="CAC5411568.1"/>
    </source>
</evidence>
<feature type="region of interest" description="Disordered" evidence="1">
    <location>
        <begin position="159"/>
        <end position="181"/>
    </location>
</feature>
<dbReference type="AlphaFoldDB" id="A0A6J8DSH0"/>
<dbReference type="Proteomes" id="UP000507470">
    <property type="component" value="Unassembled WGS sequence"/>
</dbReference>
<organism evidence="2 3">
    <name type="scientific">Mytilus coruscus</name>
    <name type="common">Sea mussel</name>
    <dbReference type="NCBI Taxonomy" id="42192"/>
    <lineage>
        <taxon>Eukaryota</taxon>
        <taxon>Metazoa</taxon>
        <taxon>Spiralia</taxon>
        <taxon>Lophotrochozoa</taxon>
        <taxon>Mollusca</taxon>
        <taxon>Bivalvia</taxon>
        <taxon>Autobranchia</taxon>
        <taxon>Pteriomorphia</taxon>
        <taxon>Mytilida</taxon>
        <taxon>Mytiloidea</taxon>
        <taxon>Mytilidae</taxon>
        <taxon>Mytilinae</taxon>
        <taxon>Mytilus</taxon>
    </lineage>
</organism>
<evidence type="ECO:0000313" key="3">
    <source>
        <dbReference type="Proteomes" id="UP000507470"/>
    </source>
</evidence>
<evidence type="ECO:0000256" key="1">
    <source>
        <dbReference type="SAM" id="MobiDB-lite"/>
    </source>
</evidence>
<feature type="region of interest" description="Disordered" evidence="1">
    <location>
        <begin position="349"/>
        <end position="392"/>
    </location>
</feature>
<dbReference type="EMBL" id="CACVKT020007872">
    <property type="protein sequence ID" value="CAC5411568.1"/>
    <property type="molecule type" value="Genomic_DNA"/>
</dbReference>
<name>A0A6J8DSH0_MYTCO</name>
<gene>
    <name evidence="2" type="ORF">MCOR_44644</name>
</gene>
<dbReference type="OrthoDB" id="10573671at2759"/>
<feature type="compositionally biased region" description="Low complexity" evidence="1">
    <location>
        <begin position="349"/>
        <end position="358"/>
    </location>
</feature>
<feature type="compositionally biased region" description="Polar residues" evidence="1">
    <location>
        <begin position="359"/>
        <end position="372"/>
    </location>
</feature>
<keyword evidence="3" id="KW-1185">Reference proteome</keyword>
<sequence>MTRQQKLKICDLRLRHRLKSSEDKLVIEYVPTKTRPIANVELVSTDNVKTYTVQFFNEDGTVTTRKVNVGEKATSVGTKPDVRKVNVIITPDDKEDSYKPVQLQLSVHACFEVISTSIPSTTTVPQTASSAVITTAEVTPTPTATPEISTETTQTLKVSSGKVTTPTQVSTTSPSPGLSITTIATTTPICEETDGMNSITTIPSTEITTNDKTAEIENLRPSSKTPFKSSEDKLVIEYVPTKTRPIANVELVSTDNVKTYTVQFFNEDGTVTTRKVNVGEKATSVGTKPDVRKVNVIITPDDKEDSYKPVQLQLSVHACFEVSNFTSIPSTTTVPQTASSAVITTAEVTPTPTATPEISTETTQTLKVSSGKVTTPTQVSTTSPSPGLSITS</sequence>
<protein>
    <submittedName>
        <fullName evidence="2">Uncharacterized protein</fullName>
    </submittedName>
</protein>
<reference evidence="2 3" key="1">
    <citation type="submission" date="2020-06" db="EMBL/GenBank/DDBJ databases">
        <authorList>
            <person name="Li R."/>
            <person name="Bekaert M."/>
        </authorList>
    </citation>
    <scope>NUCLEOTIDE SEQUENCE [LARGE SCALE GENOMIC DNA]</scope>
    <source>
        <strain evidence="3">wild</strain>
    </source>
</reference>
<accession>A0A6J8DSH0</accession>
<feature type="compositionally biased region" description="Low complexity" evidence="1">
    <location>
        <begin position="373"/>
        <end position="386"/>
    </location>
</feature>
<proteinExistence type="predicted"/>
<feature type="compositionally biased region" description="Low complexity" evidence="1">
    <location>
        <begin position="163"/>
        <end position="176"/>
    </location>
</feature>